<protein>
    <submittedName>
        <fullName evidence="1">Uncharacterized protein</fullName>
    </submittedName>
</protein>
<dbReference type="Proteomes" id="UP000287296">
    <property type="component" value="Unassembled WGS sequence"/>
</dbReference>
<gene>
    <name evidence="1" type="ORF">D5F11_009090</name>
</gene>
<proteinExistence type="predicted"/>
<accession>A0A429XA21</accession>
<reference evidence="1 2" key="1">
    <citation type="submission" date="2018-12" db="EMBL/GenBank/DDBJ databases">
        <authorList>
            <person name="Sun L."/>
            <person name="Chen Z."/>
        </authorList>
    </citation>
    <scope>NUCLEOTIDE SEQUENCE [LARGE SCALE GENOMIC DNA]</scope>
    <source>
        <strain evidence="1 2">LMG 29736</strain>
    </source>
</reference>
<sequence>MKNERSFVLKFFLLFVVLGMLTLPLFHPIEAALSDGNATGANFNPFAVDSAVKKNWRKTKGGKEYRPGIGRKLVYDVYSGASNDPLKRSWTITKANKGRGSESFLQFYGWSVIEGRQHHNRDNQATYIVAVNQRTNQEVIVKAEMTNLNAGKDMEFGKTSATGPINNLCGSSVRNVSSDVCNMEYKWVGFKAWLPLDELFPDPDKEEDWILYIVKNVDGHIVYDELIMPFAFDRLDFLNGELSLDSGEDTNKLVMNAENVIRRAVPRGVNPSENRKYFVQGQTYQRVNQDESTGVAVWYGVRSPHDGNAVRWTSSSYWTFGGTTATLSYRLKKIDVIIRHIDADTGKILGTEKEKVILNHEFAAKPKGSGFFKDKDGNPYVASPTNQSFKGIIKKEITIDFTYRRSLPDPSENYEEKGTTDGQADGIAYWELRRNDRSRASDVAVSNQFSITGEHYAVRNPKHHIDFAGRFIEQKNPIQGVAAGSLVKGDTYQYGFSYEYTNFYRDNYVCIEQQGKDCFKWQFKDRTPVWELGKTFAIMDTFTMNHRQGDTLKLSTLEEALKQKLLVGQEDRWNGATKLSRKDFFEQWRKSPDSNYQSEHVLKTQSAIPVSVGGLIYEVSLPSGLHLTPSFHPMKYELSSGSFFPPDVDDSLKKDYMNTTAYTEYKYMFPLQQNVMTDKGRSENTRSFSMDYVGDFFFMGKHTGYIVGYPYADAAKEAILVNKESPSFSMVTIEGITKLLLNFERETGYRLVDDVLYTDTDSKDNREKLQRYQLPVSPDSILHPGQQYRNHIVLSNLGLSDATFRFDQTFQFERYLFGSGADDAWIIEQVDSRVPVNPEEVHTVIIKYDDLKRIAQEEGKRPKERIHQFRLLDRAFKDKISDLYH</sequence>
<evidence type="ECO:0000313" key="1">
    <source>
        <dbReference type="EMBL" id="RST60202.1"/>
    </source>
</evidence>
<dbReference type="EMBL" id="QYTW02000006">
    <property type="protein sequence ID" value="RST60202.1"/>
    <property type="molecule type" value="Genomic_DNA"/>
</dbReference>
<dbReference type="OrthoDB" id="2905884at2"/>
<comment type="caution">
    <text evidence="1">The sequence shown here is derived from an EMBL/GenBank/DDBJ whole genome shotgun (WGS) entry which is preliminary data.</text>
</comment>
<organism evidence="1 2">
    <name type="scientific">Siminovitchia terrae</name>
    <name type="common">Bacillus terrae</name>
    <dbReference type="NCBI Taxonomy" id="1914933"/>
    <lineage>
        <taxon>Bacteria</taxon>
        <taxon>Bacillati</taxon>
        <taxon>Bacillota</taxon>
        <taxon>Bacilli</taxon>
        <taxon>Bacillales</taxon>
        <taxon>Bacillaceae</taxon>
        <taxon>Siminovitchia</taxon>
    </lineage>
</organism>
<name>A0A429XA21_SIMTE</name>
<evidence type="ECO:0000313" key="2">
    <source>
        <dbReference type="Proteomes" id="UP000287296"/>
    </source>
</evidence>
<dbReference type="AlphaFoldDB" id="A0A429XA21"/>
<dbReference type="RefSeq" id="WP_120119291.1">
    <property type="nucleotide sequence ID" value="NZ_QYTW02000006.1"/>
</dbReference>